<accession>A0A2P7MYE7</accession>
<dbReference type="EMBL" id="PXXO01000004">
    <property type="protein sequence ID" value="PSJ06212.1"/>
    <property type="molecule type" value="Genomic_DNA"/>
</dbReference>
<dbReference type="InterPro" id="IPR014942">
    <property type="entry name" value="AbiEii"/>
</dbReference>
<proteinExistence type="predicted"/>
<keyword evidence="2" id="KW-1185">Reference proteome</keyword>
<dbReference type="Proteomes" id="UP000243002">
    <property type="component" value="Unassembled WGS sequence"/>
</dbReference>
<evidence type="ECO:0000313" key="1">
    <source>
        <dbReference type="EMBL" id="PSJ06212.1"/>
    </source>
</evidence>
<dbReference type="AlphaFoldDB" id="A0A2P7MYE7"/>
<comment type="caution">
    <text evidence="1">The sequence shown here is derived from an EMBL/GenBank/DDBJ whole genome shotgun (WGS) entry which is preliminary data.</text>
</comment>
<organism evidence="1 2">
    <name type="scientific">Cyanobium usitatum str. Tous</name>
    <dbReference type="NCBI Taxonomy" id="2116684"/>
    <lineage>
        <taxon>Bacteria</taxon>
        <taxon>Bacillati</taxon>
        <taxon>Cyanobacteriota</taxon>
        <taxon>Cyanophyceae</taxon>
        <taxon>Synechococcales</taxon>
        <taxon>Prochlorococcaceae</taxon>
        <taxon>Cyanobium</taxon>
    </lineage>
</organism>
<gene>
    <name evidence="1" type="ORF">C7K55_04555</name>
</gene>
<evidence type="ECO:0008006" key="3">
    <source>
        <dbReference type="Google" id="ProtNLM"/>
    </source>
</evidence>
<dbReference type="PROSITE" id="PS51257">
    <property type="entry name" value="PROKAR_LIPOPROTEIN"/>
    <property type="match status" value="1"/>
</dbReference>
<evidence type="ECO:0000313" key="2">
    <source>
        <dbReference type="Proteomes" id="UP000243002"/>
    </source>
</evidence>
<sequence>MKNGKPCSPSALSCPCGWLSCSVNKIRDRWRFVAESWFALSAEDQKEALAVAAAESGWPAYLLEKDIWVVWALQILGTDQQLLQSLTFKGGTSLSKAHGLIDRFSEDVDLTVNIQHLWPDVDLAPAVNPSQAERRRKAADSKLKQWVSEIPMPLLQGAVSAAGIPVKLTLKAAELRRRQPPTIVLNYPPLTPPPEGTYGYVRPTVLLEFGAHSTGEPHGPMPITCEAAAHLAMLDFPTARPLVMDPKRTFLEKAAAIHVSCRRGRWGSGEGDRYSRHWYDLDRLARAGIAEEAVRDGLLTAEVAQQKEDFWRATDADEQPIDYLYALSGNLQLVPTDAARQALESDYTAMADSGMLRGEFPSFPELLERISQLEEHCNAIARSLA</sequence>
<protein>
    <recommendedName>
        <fullName evidence="3">Nucleotidyl transferase AbiEii/AbiGii toxin family protein</fullName>
    </recommendedName>
</protein>
<name>A0A2P7MYE7_9CYAN</name>
<dbReference type="Pfam" id="PF08843">
    <property type="entry name" value="AbiEii"/>
    <property type="match status" value="1"/>
</dbReference>
<reference evidence="1 2" key="1">
    <citation type="journal article" date="2018" name="Environ. Microbiol.">
        <title>Ecological and genomic features of two widespread freshwater picocyanobacteria.</title>
        <authorList>
            <person name="Cabello-Yeves P.J."/>
            <person name="Picazo A."/>
            <person name="Camacho A."/>
            <person name="Callieri C."/>
            <person name="Rosselli R."/>
            <person name="Roda-Garcia J.J."/>
            <person name="Coutinho F.H."/>
            <person name="Rodriguez-Valera F."/>
        </authorList>
    </citation>
    <scope>NUCLEOTIDE SEQUENCE [LARGE SCALE GENOMIC DNA]</scope>
    <source>
        <strain evidence="1 2">Tous</strain>
    </source>
</reference>
<dbReference type="Gene3D" id="3.10.450.620">
    <property type="entry name" value="JHP933, nucleotidyltransferase-like core domain"/>
    <property type="match status" value="1"/>
</dbReference>